<dbReference type="PANTHER" id="PTHR22760:SF3">
    <property type="entry name" value="GPI MANNOSYLTRANSFERASE 4"/>
    <property type="match status" value="1"/>
</dbReference>
<organism evidence="12 13">
    <name type="scientific">Cetraspora pellucida</name>
    <dbReference type="NCBI Taxonomy" id="1433469"/>
    <lineage>
        <taxon>Eukaryota</taxon>
        <taxon>Fungi</taxon>
        <taxon>Fungi incertae sedis</taxon>
        <taxon>Mucoromycota</taxon>
        <taxon>Glomeromycotina</taxon>
        <taxon>Glomeromycetes</taxon>
        <taxon>Diversisporales</taxon>
        <taxon>Gigasporaceae</taxon>
        <taxon>Cetraspora</taxon>
    </lineage>
</organism>
<evidence type="ECO:0000256" key="6">
    <source>
        <dbReference type="ARBA" id="ARBA00022692"/>
    </source>
</evidence>
<gene>
    <name evidence="12" type="ORF">CPELLU_LOCUS996</name>
</gene>
<evidence type="ECO:0000256" key="4">
    <source>
        <dbReference type="ARBA" id="ARBA00022676"/>
    </source>
</evidence>
<dbReference type="PANTHER" id="PTHR22760">
    <property type="entry name" value="GLYCOSYLTRANSFERASE"/>
    <property type="match status" value="1"/>
</dbReference>
<evidence type="ECO:0000256" key="1">
    <source>
        <dbReference type="ARBA" id="ARBA00004477"/>
    </source>
</evidence>
<keyword evidence="13" id="KW-1185">Reference proteome</keyword>
<evidence type="ECO:0000256" key="10">
    <source>
        <dbReference type="ARBA" id="ARBA00038466"/>
    </source>
</evidence>
<name>A0A9N8W339_9GLOM</name>
<keyword evidence="8 11" id="KW-1133">Transmembrane helix</keyword>
<comment type="pathway">
    <text evidence="2">Glycolipid biosynthesis; glycosylphosphatidylinositol-anchor biosynthesis.</text>
</comment>
<feature type="transmembrane region" description="Helical" evidence="11">
    <location>
        <begin position="107"/>
        <end position="125"/>
    </location>
</feature>
<keyword evidence="4 11" id="KW-0328">Glycosyltransferase</keyword>
<keyword evidence="7 11" id="KW-0256">Endoplasmic reticulum</keyword>
<evidence type="ECO:0000256" key="11">
    <source>
        <dbReference type="RuleBase" id="RU363075"/>
    </source>
</evidence>
<dbReference type="EC" id="2.4.1.-" evidence="11"/>
<dbReference type="Proteomes" id="UP000789759">
    <property type="component" value="Unassembled WGS sequence"/>
</dbReference>
<dbReference type="OrthoDB" id="10066429at2759"/>
<dbReference type="GO" id="GO:0006506">
    <property type="term" value="P:GPI anchor biosynthetic process"/>
    <property type="evidence" value="ECO:0007669"/>
    <property type="project" value="UniProtKB-KW"/>
</dbReference>
<reference evidence="12" key="1">
    <citation type="submission" date="2021-06" db="EMBL/GenBank/DDBJ databases">
        <authorList>
            <person name="Kallberg Y."/>
            <person name="Tangrot J."/>
            <person name="Rosling A."/>
        </authorList>
    </citation>
    <scope>NUCLEOTIDE SEQUENCE</scope>
    <source>
        <strain evidence="12">FL966</strain>
    </source>
</reference>
<comment type="caution">
    <text evidence="12">The sequence shown here is derived from an EMBL/GenBank/DDBJ whole genome shotgun (WGS) entry which is preliminary data.</text>
</comment>
<dbReference type="InterPro" id="IPR005599">
    <property type="entry name" value="GPI_mannosylTrfase"/>
</dbReference>
<proteinExistence type="inferred from homology"/>
<dbReference type="EMBL" id="CAJVQA010000331">
    <property type="protein sequence ID" value="CAG8469318.1"/>
    <property type="molecule type" value="Genomic_DNA"/>
</dbReference>
<sequence>MTYDWKSVIAYIFLCSLRLICSLSTGYIHPDEFFQSPEIMGGDVFGFEVFRPWEFEKYPQCRSIVIPNPMTLLKVEWQGRLIFTPLNNIRYNLDSNNLAEHGLHPRYLHIFNFVLLFGPLVLLAMKDLNASFNYMRFTAKKRYKTVIIYSGLCGFILLSLIPHQEPRFLLPLLISVIVVPSDRLQKLPKLFWLSWVIFNAIFAMFFGGLHQAGIIPIIQRLQYEAIGFRNCEEYEGYVRCDVGKRIIRPAYKIADTSVQVNIHDLAGRPIKILEALLLKQVSPPKHLITPYLRHIYFQQRVNGNITLRQYERTLLVTPSTTDLSIFEEHSKSQSNSETKKIELVLADKYWPHLNFDYFDRVFKSGMYLNVYAVVQG</sequence>
<accession>A0A9N8W339</accession>
<evidence type="ECO:0000256" key="8">
    <source>
        <dbReference type="ARBA" id="ARBA00022989"/>
    </source>
</evidence>
<dbReference type="GO" id="GO:0000026">
    <property type="term" value="F:alpha-1,2-mannosyltransferase activity"/>
    <property type="evidence" value="ECO:0007669"/>
    <property type="project" value="TreeGrafter"/>
</dbReference>
<keyword evidence="9 11" id="KW-0472">Membrane</keyword>
<dbReference type="Pfam" id="PF03901">
    <property type="entry name" value="Glyco_transf_22"/>
    <property type="match status" value="2"/>
</dbReference>
<comment type="subcellular location">
    <subcellularLocation>
        <location evidence="1 11">Endoplasmic reticulum membrane</location>
        <topology evidence="1 11">Multi-pass membrane protein</topology>
    </subcellularLocation>
</comment>
<comment type="caution">
    <text evidence="11">Lacks conserved residue(s) required for the propagation of feature annotation.</text>
</comment>
<evidence type="ECO:0000313" key="13">
    <source>
        <dbReference type="Proteomes" id="UP000789759"/>
    </source>
</evidence>
<keyword evidence="5" id="KW-0808">Transferase</keyword>
<dbReference type="AlphaFoldDB" id="A0A9N8W339"/>
<evidence type="ECO:0000313" key="12">
    <source>
        <dbReference type="EMBL" id="CAG8469318.1"/>
    </source>
</evidence>
<feature type="transmembrane region" description="Helical" evidence="11">
    <location>
        <begin position="7"/>
        <end position="28"/>
    </location>
</feature>
<keyword evidence="6 11" id="KW-0812">Transmembrane</keyword>
<evidence type="ECO:0000256" key="5">
    <source>
        <dbReference type="ARBA" id="ARBA00022679"/>
    </source>
</evidence>
<protein>
    <recommendedName>
        <fullName evidence="11">Mannosyltransferase</fullName>
        <ecNumber evidence="11">2.4.1.-</ecNumber>
    </recommendedName>
</protein>
<keyword evidence="3" id="KW-0337">GPI-anchor biosynthesis</keyword>
<feature type="transmembrane region" description="Helical" evidence="11">
    <location>
        <begin position="190"/>
        <end position="209"/>
    </location>
</feature>
<evidence type="ECO:0000256" key="3">
    <source>
        <dbReference type="ARBA" id="ARBA00022502"/>
    </source>
</evidence>
<evidence type="ECO:0000256" key="9">
    <source>
        <dbReference type="ARBA" id="ARBA00023136"/>
    </source>
</evidence>
<evidence type="ECO:0000256" key="7">
    <source>
        <dbReference type="ARBA" id="ARBA00022824"/>
    </source>
</evidence>
<dbReference type="GO" id="GO:0005789">
    <property type="term" value="C:endoplasmic reticulum membrane"/>
    <property type="evidence" value="ECO:0007669"/>
    <property type="project" value="UniProtKB-SubCell"/>
</dbReference>
<evidence type="ECO:0000256" key="2">
    <source>
        <dbReference type="ARBA" id="ARBA00004687"/>
    </source>
</evidence>
<feature type="transmembrane region" description="Helical" evidence="11">
    <location>
        <begin position="146"/>
        <end position="163"/>
    </location>
</feature>
<comment type="similarity">
    <text evidence="10">Belongs to the glycosyltransferase 22 family. PIGZ subfamily.</text>
</comment>